<dbReference type="InterPro" id="IPR031570">
    <property type="entry name" value="NBEA/BDCP_DUF4704"/>
</dbReference>
<feature type="region of interest" description="Disordered" evidence="8">
    <location>
        <begin position="411"/>
        <end position="435"/>
    </location>
</feature>
<proteinExistence type="predicted"/>
<name>A0A7L4B7M6_9CHAR</name>
<evidence type="ECO:0000256" key="7">
    <source>
        <dbReference type="ARBA" id="ARBA00080802"/>
    </source>
</evidence>
<dbReference type="SMART" id="SM00320">
    <property type="entry name" value="WD40"/>
    <property type="match status" value="5"/>
</dbReference>
<dbReference type="InterPro" id="IPR000409">
    <property type="entry name" value="BEACH_dom"/>
</dbReference>
<comment type="caution">
    <text evidence="11">The sequence shown here is derived from an EMBL/GenBank/DDBJ whole genome shotgun (WGS) entry which is preliminary data.</text>
</comment>
<dbReference type="InterPro" id="IPR016024">
    <property type="entry name" value="ARM-type_fold"/>
</dbReference>
<dbReference type="Pfam" id="PF14844">
    <property type="entry name" value="PH_BEACH"/>
    <property type="match status" value="1"/>
</dbReference>
<reference evidence="11 12" key="1">
    <citation type="submission" date="2019-09" db="EMBL/GenBank/DDBJ databases">
        <title>Bird 10,000 Genomes (B10K) Project - Family phase.</title>
        <authorList>
            <person name="Zhang G."/>
        </authorList>
    </citation>
    <scope>NUCLEOTIDE SEQUENCE [LARGE SCALE GENOMIC DNA]</scope>
    <source>
        <strain evidence="11">B10K-DU-009-16</strain>
        <tissue evidence="11">Muscle</tissue>
    </source>
</reference>
<protein>
    <recommendedName>
        <fullName evidence="6">Neurobeachin</fullName>
    </recommendedName>
    <alternativeName>
        <fullName evidence="7">Lysosomal-trafficking regulator 2</fullName>
    </alternativeName>
</protein>
<organism evidence="11 12">
    <name type="scientific">Phaetusa simplex</name>
    <name type="common">large-billed tern</name>
    <dbReference type="NCBI Taxonomy" id="297813"/>
    <lineage>
        <taxon>Eukaryota</taxon>
        <taxon>Metazoa</taxon>
        <taxon>Chordata</taxon>
        <taxon>Craniata</taxon>
        <taxon>Vertebrata</taxon>
        <taxon>Euteleostomi</taxon>
        <taxon>Archelosauria</taxon>
        <taxon>Archosauria</taxon>
        <taxon>Dinosauria</taxon>
        <taxon>Saurischia</taxon>
        <taxon>Theropoda</taxon>
        <taxon>Coelurosauria</taxon>
        <taxon>Aves</taxon>
        <taxon>Neognathae</taxon>
        <taxon>Neoaves</taxon>
        <taxon>Charadriiformes</taxon>
        <taxon>Laridae</taxon>
        <taxon>Phaetusa</taxon>
    </lineage>
</organism>
<dbReference type="Gene3D" id="1.10.1540.10">
    <property type="entry name" value="BEACH domain"/>
    <property type="match status" value="1"/>
</dbReference>
<dbReference type="SUPFAM" id="SSF48371">
    <property type="entry name" value="ARM repeat"/>
    <property type="match status" value="1"/>
</dbReference>
<dbReference type="InterPro" id="IPR036372">
    <property type="entry name" value="BEACH_dom_sf"/>
</dbReference>
<feature type="region of interest" description="Disordered" evidence="8">
    <location>
        <begin position="1279"/>
        <end position="1298"/>
    </location>
</feature>
<evidence type="ECO:0000256" key="1">
    <source>
        <dbReference type="ARBA" id="ARBA00004170"/>
    </source>
</evidence>
<evidence type="ECO:0000313" key="12">
    <source>
        <dbReference type="Proteomes" id="UP000556165"/>
    </source>
</evidence>
<dbReference type="PANTHER" id="PTHR13743:SF62">
    <property type="entry name" value="NEUROBEACHIN"/>
    <property type="match status" value="1"/>
</dbReference>
<dbReference type="GO" id="GO:0016020">
    <property type="term" value="C:membrane"/>
    <property type="evidence" value="ECO:0007669"/>
    <property type="project" value="UniProtKB-SubCell"/>
</dbReference>
<dbReference type="InterPro" id="IPR036322">
    <property type="entry name" value="WD40_repeat_dom_sf"/>
</dbReference>
<dbReference type="InterPro" id="IPR050865">
    <property type="entry name" value="BEACH_Domain"/>
</dbReference>
<dbReference type="EMBL" id="VZZW01000755">
    <property type="protein sequence ID" value="NXW32968.1"/>
    <property type="molecule type" value="Genomic_DNA"/>
</dbReference>
<dbReference type="InterPro" id="IPR023362">
    <property type="entry name" value="PH-BEACH_dom"/>
</dbReference>
<feature type="domain" description="BEACH" evidence="9">
    <location>
        <begin position="1696"/>
        <end position="2006"/>
    </location>
</feature>
<comment type="subcellular location">
    <subcellularLocation>
        <location evidence="1">Membrane</location>
        <topology evidence="1">Peripheral membrane protein</topology>
    </subcellularLocation>
</comment>
<sequence>SSRVHITRAVLEQFLSFAKYLDGLSHGAPLLKQLCDHILFNPAIWIHTPAKVQLSLYTYLSAEFIGTATIYNTIRRVGTVLQLMHTLKYYYWVVNPADSSGITPKGLDGPRPSQKEIISLRAFMLLFLKQLILKDRGVKEDELQSILNYLLTMHEDENIHDVLQLLVALMSEHPASMIPAFDQRNGIRVIYKLLASKSESIWVQALKVLGYFLKHLGHKRKVEIMHTHSLFTLLGERLMLHTNTVTVTTYNTLYEILTEQVCTQVVHKPHPEPDSTVKIQNPMILKVVATLLKNSTPSAELMEVRRLFLSDMIKLFSNSRENRRCLLQCSVWQDWMFSLGYINPKNSEEQKITEMVYNIFRILLYHAIKYEWGGWRVWVDTLSIAHSKVTYEAHKEYLAKMYEEYQRQEEENIKKGKKGNVSTISGLSSQTTGAKGGMEIREIEDLSQSQSPESETDYPVSTDTRDLLMATKVSDDVLGSAERPGAGVHVEVHDLLVDIKAEKVEATEVKLDDMDLSPETLVTGENGALVEVESLLDNVYSAAVEKLQNNVHGSVGIIKKNEEKDNGPLITLADEKDEPSTNSTSFLFDKIPSQEEKLLPELSSNHISIPNVQETQMHLGVNDDLGLLAHMTGSVDITCASSIIEDKEFKIHTTSDGMSSISERELASSSKGLEYAEMTATTLETESSGSKTVPSVDAGSIISDTERSDDGKEAGKEIRKIQTTTTTQAVQGRSVTQQDRDLRVDLGFRGMPMTEEQRRQFSPGPRTTMFRIPEFKWSPMHQRLLTDLLFALETDVHVWRSHSTKSVMDFVNSNENIIFVHNTIHLISQMVDNIIIACGGILPLLSAATSPTTELENIEVTQGMSAETAVTFLSRLMAMVDVLVFASSLNFSEIEAEKNMSSGGLMRQCLRLVCCVAVRNCLECRQRQRERVNKTSLISSKTQEALQGVTASAATKTPLENVPGNLSPIKDPDRLLQDVDINRLRAVVFRDVDDSKQAQFLALAVVYFISVLMVSKYRDILEPQRETARSGIQAGRNIRQEINSPTSTVVVIPSIPHPSLNHGFLAKLIPEQSFAHSFYKETPTVFPENIKDKETPTPVEDIQLESSIPHTDSGIGDEQMPNILNGTDLETSTGPDAMSELLSTLSSEVKKSQESLTESPSEILKPASSISSISQSKGINVKEILKSLVAAPVEIAECGPDPIPYPDPALKREAHAILPMQFHSFDRSVVVPVKKPPPGSLAVTTVGAATAGSGLPPGSTPNIFAATGATPKSMINTTGAVDSGSSSSSSSSSFVNGATSKNLPAVQTVAPMPEDSAENMSITAKLERALEKVAPLLREIFVDFAPFLSRTLLGSHGQELLIEGTVSVEWQNSIQKNAGLAFIELINEGRLLCHAMKDHIVRVANEAEFILNRQRAEDVHKHAEFESQCAQYAADRREEEKMCDHLISAAKHRDHVTANQLKQKILNILTNKHGAWGAVSHSQLHDFWRLDYWEDDLRRRRRFVRNAFGSTHSDALLKAAVEYGTEEDVVKSKKTFRSQAVVNQNAETELMLEGDDDAVSLLQEKEIDNLAGPVVLSTPAQLIAPVVVAKGTLSITTTEIYFEVDEDDPAFKKIDPKVLAYTEGLHGKWMFSEIRAVFSRRYLLQNTALEVFMANRTSVMFNFPDQATVKKVVYSLPRVGVGTSYGLPQARRISLATPRQLYKSSNMTQRWQRREISNFEYLMFLNTIAGRTYNDLNQYPVFPWVLTNYESEELDLTLPGNFRDLSKPIGALNPKRAVFYAERYETWEDDQTPPYHYNTHYSTSTSTLAWLVRIEPFTTFFLNANDGKFDHPDRTFSSVARSWRNSQRDTSDVKELIPEFYYLPEMFVNSNGYNLGIREDEVVVNDVDLPPWAKKPEDFVRINRMALESEFVSCQLHQWIDLIFGYKQRGPEAVRALNVFHYLTYEGSVNLDSITDPVLREIPEAYFIRDPHTFLLTKDFIKAMEAQIQNFGQTPSQLLIEPHPPRSSAMHLCFLPQSPLMFKDQMQQDVIMVLKFPSNSPVTHVAANTLPHLTIPAVVTVTCSRLFAVNRWHNTVGLRGAPGYSLDQAHHLPIEMDPLIANNSGVNKRQITDLVDQSIQINAHCFVVTADNRYILICGFWDKSFRVYSTETGKLTQIVFGHWDVVTCLARSESYIGGDCYIVSGSRDATLLLWYWSGRHHIIGDNPNSSDYPAPRAVLTGHDHEVVCVSVCAELGLVISGAKEGPCLVHTITGDLLRALEGTENCLYPRLISVSSEGHCIIYYERGRFSNFSINGKLLAQMEINDSTRAILLSSDGQNLVTGGDNGVVEVWQACDFKQLYIYPGCDAGIRAMDLSHDQRTLITGMASGSIVAFNIDFNRWHYEHQNRY</sequence>
<feature type="compositionally biased region" description="Polar residues" evidence="8">
    <location>
        <begin position="420"/>
        <end position="433"/>
    </location>
</feature>
<gene>
    <name evidence="11" type="primary">Nbea</name>
    <name evidence="11" type="ORF">PHASIM_R02489</name>
</gene>
<keyword evidence="3" id="KW-0677">Repeat</keyword>
<keyword evidence="2" id="KW-0853">WD repeat</keyword>
<comment type="subunit">
    <text evidence="5">Interacts with RII subunit of PKA.</text>
</comment>
<evidence type="ECO:0000256" key="5">
    <source>
        <dbReference type="ARBA" id="ARBA00065599"/>
    </source>
</evidence>
<dbReference type="GO" id="GO:0005829">
    <property type="term" value="C:cytosol"/>
    <property type="evidence" value="ECO:0007669"/>
    <property type="project" value="TreeGrafter"/>
</dbReference>
<dbReference type="FunFam" id="2.30.29.30:FF:000059">
    <property type="entry name" value="neurobeachin isoform X1"/>
    <property type="match status" value="1"/>
</dbReference>
<dbReference type="SUPFAM" id="SSF81837">
    <property type="entry name" value="BEACH domain"/>
    <property type="match status" value="1"/>
</dbReference>
<feature type="compositionally biased region" description="Basic and acidic residues" evidence="8">
    <location>
        <begin position="704"/>
        <end position="715"/>
    </location>
</feature>
<dbReference type="InterPro" id="IPR046851">
    <property type="entry name" value="NBCH_WD40"/>
</dbReference>
<evidence type="ECO:0000313" key="11">
    <source>
        <dbReference type="EMBL" id="NXW32968.1"/>
    </source>
</evidence>
<dbReference type="SMART" id="SM01026">
    <property type="entry name" value="Beach"/>
    <property type="match status" value="1"/>
</dbReference>
<feature type="domain" description="BEACH-type PH" evidence="10">
    <location>
        <begin position="1569"/>
        <end position="1677"/>
    </location>
</feature>
<feature type="compositionally biased region" description="Polar residues" evidence="8">
    <location>
        <begin position="681"/>
        <end position="693"/>
    </location>
</feature>
<evidence type="ECO:0000256" key="3">
    <source>
        <dbReference type="ARBA" id="ARBA00022737"/>
    </source>
</evidence>
<dbReference type="InterPro" id="IPR015943">
    <property type="entry name" value="WD40/YVTN_repeat-like_dom_sf"/>
</dbReference>
<dbReference type="PANTHER" id="PTHR13743">
    <property type="entry name" value="BEIGE/BEACH-RELATED"/>
    <property type="match status" value="1"/>
</dbReference>
<dbReference type="GO" id="GO:0019901">
    <property type="term" value="F:protein kinase binding"/>
    <property type="evidence" value="ECO:0007669"/>
    <property type="project" value="TreeGrafter"/>
</dbReference>
<keyword evidence="4" id="KW-0472">Membrane</keyword>
<dbReference type="FunFam" id="2.130.10.10:FF:000036">
    <property type="entry name" value="Neurobeachin isoform A"/>
    <property type="match status" value="1"/>
</dbReference>
<dbReference type="InterPro" id="IPR001680">
    <property type="entry name" value="WD40_rpt"/>
</dbReference>
<feature type="region of interest" description="Disordered" evidence="8">
    <location>
        <begin position="681"/>
        <end position="715"/>
    </location>
</feature>
<dbReference type="PROSITE" id="PS50197">
    <property type="entry name" value="BEACH"/>
    <property type="match status" value="1"/>
</dbReference>
<dbReference type="Pfam" id="PF02138">
    <property type="entry name" value="Beach"/>
    <property type="match status" value="1"/>
</dbReference>
<dbReference type="SUPFAM" id="SSF50978">
    <property type="entry name" value="WD40 repeat-like"/>
    <property type="match status" value="1"/>
</dbReference>
<dbReference type="GO" id="GO:0008104">
    <property type="term" value="P:intracellular protein localization"/>
    <property type="evidence" value="ECO:0007669"/>
    <property type="project" value="TreeGrafter"/>
</dbReference>
<dbReference type="PROSITE" id="PS51783">
    <property type="entry name" value="PH_BEACH"/>
    <property type="match status" value="1"/>
</dbReference>
<dbReference type="Pfam" id="PF20426">
    <property type="entry name" value="NBCH_WD40"/>
    <property type="match status" value="1"/>
</dbReference>
<dbReference type="CDD" id="cd01201">
    <property type="entry name" value="PH_BEACH"/>
    <property type="match status" value="1"/>
</dbReference>
<evidence type="ECO:0000256" key="6">
    <source>
        <dbReference type="ARBA" id="ARBA00073055"/>
    </source>
</evidence>
<evidence type="ECO:0000256" key="8">
    <source>
        <dbReference type="SAM" id="MobiDB-lite"/>
    </source>
</evidence>
<feature type="compositionally biased region" description="Low complexity" evidence="8">
    <location>
        <begin position="1283"/>
        <end position="1293"/>
    </location>
</feature>
<dbReference type="InterPro" id="IPR011993">
    <property type="entry name" value="PH-like_dom_sf"/>
</dbReference>
<feature type="non-terminal residue" evidence="11">
    <location>
        <position position="2389"/>
    </location>
</feature>
<dbReference type="FunFam" id="1.10.1540.10:FF:000001">
    <property type="entry name" value="neurobeachin isoform X1"/>
    <property type="match status" value="1"/>
</dbReference>
<dbReference type="CDD" id="cd06071">
    <property type="entry name" value="Beach"/>
    <property type="match status" value="1"/>
</dbReference>
<feature type="non-terminal residue" evidence="11">
    <location>
        <position position="1"/>
    </location>
</feature>
<dbReference type="Pfam" id="PF15787">
    <property type="entry name" value="DUF4704"/>
    <property type="match status" value="1"/>
</dbReference>
<keyword evidence="12" id="KW-1185">Reference proteome</keyword>
<dbReference type="Gene3D" id="2.30.29.30">
    <property type="entry name" value="Pleckstrin-homology domain (PH domain)/Phosphotyrosine-binding domain (PTB)"/>
    <property type="match status" value="1"/>
</dbReference>
<dbReference type="SUPFAM" id="SSF50729">
    <property type="entry name" value="PH domain-like"/>
    <property type="match status" value="1"/>
</dbReference>
<dbReference type="Proteomes" id="UP000556165">
    <property type="component" value="Unassembled WGS sequence"/>
</dbReference>
<accession>A0A7L4B7M6</accession>
<dbReference type="Pfam" id="PF06469">
    <property type="entry name" value="DUF1088"/>
    <property type="match status" value="1"/>
</dbReference>
<evidence type="ECO:0000259" key="10">
    <source>
        <dbReference type="PROSITE" id="PS51783"/>
    </source>
</evidence>
<evidence type="ECO:0000256" key="4">
    <source>
        <dbReference type="ARBA" id="ARBA00023136"/>
    </source>
</evidence>
<dbReference type="Gene3D" id="2.130.10.10">
    <property type="entry name" value="YVTN repeat-like/Quinoprotein amine dehydrogenase"/>
    <property type="match status" value="2"/>
</dbReference>
<evidence type="ECO:0000259" key="9">
    <source>
        <dbReference type="PROSITE" id="PS50197"/>
    </source>
</evidence>
<evidence type="ECO:0000256" key="2">
    <source>
        <dbReference type="ARBA" id="ARBA00022574"/>
    </source>
</evidence>
<dbReference type="InterPro" id="IPR010508">
    <property type="entry name" value="NBEA-like_DUF1088"/>
</dbReference>